<feature type="compositionally biased region" description="Polar residues" evidence="1">
    <location>
        <begin position="32"/>
        <end position="41"/>
    </location>
</feature>
<sequence length="387" mass="42058">MNDDELISRRKKQIADRIRAYRKRKKDLGAMPSTSTVQSGEPVSENVRRDSTVLTVAANVKGEIGKRFGVCAAHTPATSPAGAAPAPPLARTPLFAGCLFKTHGNSGFRYNKADYARANSAEGAPPREGCITNTSLTAAIFSSSIDVAVNSNFGPAFNSDYGFDFDYDSGHAIDYSPSYSHSNWNLASENGFLAVWWTNDRLRFQAIKTSIFQPSFMYDRRSTGRRTYCCLMPRELPRRRYNPTDPVVLAPFKGSNSWSFPDSAGDPEEMSVDSPPSSSIVTAGSGSMMKWCGTGDLLLPHARASSRWGYDPDGSSGDGSISGVQIVKFLESAGDPEGGVSGFTVIFLDRHGRLWECLMKLWVAAPSGPRPYRNDCHGSKLVIGPPL</sequence>
<dbReference type="Proteomes" id="UP000299102">
    <property type="component" value="Unassembled WGS sequence"/>
</dbReference>
<evidence type="ECO:0000313" key="3">
    <source>
        <dbReference type="Proteomes" id="UP000299102"/>
    </source>
</evidence>
<keyword evidence="3" id="KW-1185">Reference proteome</keyword>
<reference evidence="2 3" key="1">
    <citation type="journal article" date="2019" name="Commun. Biol.">
        <title>The bagworm genome reveals a unique fibroin gene that provides high tensile strength.</title>
        <authorList>
            <person name="Kono N."/>
            <person name="Nakamura H."/>
            <person name="Ohtoshi R."/>
            <person name="Tomita M."/>
            <person name="Numata K."/>
            <person name="Arakawa K."/>
        </authorList>
    </citation>
    <scope>NUCLEOTIDE SEQUENCE [LARGE SCALE GENOMIC DNA]</scope>
</reference>
<accession>A0A4C1TK82</accession>
<evidence type="ECO:0000313" key="2">
    <source>
        <dbReference type="EMBL" id="GBP14913.1"/>
    </source>
</evidence>
<name>A0A4C1TK82_EUMVA</name>
<proteinExistence type="predicted"/>
<feature type="region of interest" description="Disordered" evidence="1">
    <location>
        <begin position="25"/>
        <end position="46"/>
    </location>
</feature>
<gene>
    <name evidence="2" type="ORF">EVAR_75488_1</name>
</gene>
<organism evidence="2 3">
    <name type="scientific">Eumeta variegata</name>
    <name type="common">Bagworm moth</name>
    <name type="synonym">Eumeta japonica</name>
    <dbReference type="NCBI Taxonomy" id="151549"/>
    <lineage>
        <taxon>Eukaryota</taxon>
        <taxon>Metazoa</taxon>
        <taxon>Ecdysozoa</taxon>
        <taxon>Arthropoda</taxon>
        <taxon>Hexapoda</taxon>
        <taxon>Insecta</taxon>
        <taxon>Pterygota</taxon>
        <taxon>Neoptera</taxon>
        <taxon>Endopterygota</taxon>
        <taxon>Lepidoptera</taxon>
        <taxon>Glossata</taxon>
        <taxon>Ditrysia</taxon>
        <taxon>Tineoidea</taxon>
        <taxon>Psychidae</taxon>
        <taxon>Oiketicinae</taxon>
        <taxon>Eumeta</taxon>
    </lineage>
</organism>
<comment type="caution">
    <text evidence="2">The sequence shown here is derived from an EMBL/GenBank/DDBJ whole genome shotgun (WGS) entry which is preliminary data.</text>
</comment>
<evidence type="ECO:0000256" key="1">
    <source>
        <dbReference type="SAM" id="MobiDB-lite"/>
    </source>
</evidence>
<dbReference type="EMBL" id="BGZK01000067">
    <property type="protein sequence ID" value="GBP14913.1"/>
    <property type="molecule type" value="Genomic_DNA"/>
</dbReference>
<protein>
    <submittedName>
        <fullName evidence="2">Uncharacterized protein</fullName>
    </submittedName>
</protein>
<dbReference type="AlphaFoldDB" id="A0A4C1TK82"/>